<dbReference type="GO" id="GO:0005829">
    <property type="term" value="C:cytosol"/>
    <property type="evidence" value="ECO:0007669"/>
    <property type="project" value="TreeGrafter"/>
</dbReference>
<feature type="domain" description="Lipoyl-binding" evidence="5">
    <location>
        <begin position="23"/>
        <end position="105"/>
    </location>
</feature>
<comment type="subunit">
    <text evidence="3">The glycine cleavage system is composed of four proteins: P, T, L and H.</text>
</comment>
<dbReference type="SUPFAM" id="SSF51230">
    <property type="entry name" value="Single hybrid motif"/>
    <property type="match status" value="1"/>
</dbReference>
<dbReference type="PANTHER" id="PTHR11715">
    <property type="entry name" value="GLYCINE CLEAVAGE SYSTEM H PROTEIN"/>
    <property type="match status" value="1"/>
</dbReference>
<dbReference type="PROSITE" id="PS50968">
    <property type="entry name" value="BIOTINYL_LIPOYL"/>
    <property type="match status" value="1"/>
</dbReference>
<dbReference type="NCBIfam" id="NF002270">
    <property type="entry name" value="PRK01202.1"/>
    <property type="match status" value="1"/>
</dbReference>
<comment type="function">
    <text evidence="3">The glycine cleavage system catalyzes the degradation of glycine. The H protein shuttles the methylamine group of glycine from the P protein to the T protein.</text>
</comment>
<dbReference type="Pfam" id="PF01597">
    <property type="entry name" value="GCV_H"/>
    <property type="match status" value="1"/>
</dbReference>
<dbReference type="EMBL" id="DTOZ01000025">
    <property type="protein sequence ID" value="HGE77515.1"/>
    <property type="molecule type" value="Genomic_DNA"/>
</dbReference>
<organism evidence="6">
    <name type="scientific">candidate division WOR-3 bacterium</name>
    <dbReference type="NCBI Taxonomy" id="2052148"/>
    <lineage>
        <taxon>Bacteria</taxon>
        <taxon>Bacteria division WOR-3</taxon>
    </lineage>
</organism>
<sequence>MAEILEGLKYTREHEWARIEGDIAITGITDYAQSELSDIVMVEPPKVGTKIKAGDAVGTIEAVKAVSDLYAPLSGEVIEVNEKAIKEPGIINKDPYNEGWLYKIKLSDRSEIEKLLSAEQYKELIAGH</sequence>
<keyword evidence="2 3" id="KW-0450">Lipoyl</keyword>
<evidence type="ECO:0000256" key="4">
    <source>
        <dbReference type="PIRSR" id="PIRSR617453-50"/>
    </source>
</evidence>
<evidence type="ECO:0000259" key="5">
    <source>
        <dbReference type="PROSITE" id="PS50968"/>
    </source>
</evidence>
<dbReference type="Gene3D" id="2.40.50.100">
    <property type="match status" value="1"/>
</dbReference>
<dbReference type="InterPro" id="IPR003016">
    <property type="entry name" value="2-oxoA_DH_lipoyl-BS"/>
</dbReference>
<gene>
    <name evidence="3 6" type="primary">gcvH</name>
    <name evidence="6" type="ORF">ENX68_00750</name>
</gene>
<dbReference type="HAMAP" id="MF_00272">
    <property type="entry name" value="GcvH"/>
    <property type="match status" value="1"/>
</dbReference>
<dbReference type="InterPro" id="IPR000089">
    <property type="entry name" value="Biotin_lipoyl"/>
</dbReference>
<dbReference type="AlphaFoldDB" id="A0A7V3VTZ4"/>
<dbReference type="CDD" id="cd06848">
    <property type="entry name" value="GCS_H"/>
    <property type="match status" value="1"/>
</dbReference>
<dbReference type="GO" id="GO:0005960">
    <property type="term" value="C:glycine cleavage complex"/>
    <property type="evidence" value="ECO:0007669"/>
    <property type="project" value="InterPro"/>
</dbReference>
<evidence type="ECO:0000313" key="6">
    <source>
        <dbReference type="EMBL" id="HGE77515.1"/>
    </source>
</evidence>
<accession>A0A7V3VTZ4</accession>
<proteinExistence type="inferred from homology"/>
<evidence type="ECO:0000256" key="1">
    <source>
        <dbReference type="ARBA" id="ARBA00009249"/>
    </source>
</evidence>
<protein>
    <recommendedName>
        <fullName evidence="3">Glycine cleavage system H protein</fullName>
    </recommendedName>
</protein>
<comment type="caution">
    <text evidence="6">The sequence shown here is derived from an EMBL/GenBank/DDBJ whole genome shotgun (WGS) entry which is preliminary data.</text>
</comment>
<feature type="modified residue" description="N6-lipoyllysine" evidence="3 4">
    <location>
        <position position="64"/>
    </location>
</feature>
<dbReference type="NCBIfam" id="TIGR00527">
    <property type="entry name" value="gcvH"/>
    <property type="match status" value="1"/>
</dbReference>
<dbReference type="InterPro" id="IPR011053">
    <property type="entry name" value="Single_hybrid_motif"/>
</dbReference>
<comment type="similarity">
    <text evidence="1 3">Belongs to the GcvH family.</text>
</comment>
<evidence type="ECO:0000256" key="2">
    <source>
        <dbReference type="ARBA" id="ARBA00022823"/>
    </source>
</evidence>
<reference evidence="6" key="1">
    <citation type="journal article" date="2020" name="mSystems">
        <title>Genome- and Community-Level Interaction Insights into Carbon Utilization and Element Cycling Functions of Hydrothermarchaeota in Hydrothermal Sediment.</title>
        <authorList>
            <person name="Zhou Z."/>
            <person name="Liu Y."/>
            <person name="Xu W."/>
            <person name="Pan J."/>
            <person name="Luo Z.H."/>
            <person name="Li M."/>
        </authorList>
    </citation>
    <scope>NUCLEOTIDE SEQUENCE [LARGE SCALE GENOMIC DNA]</scope>
    <source>
        <strain evidence="6">SpSt-961</strain>
    </source>
</reference>
<dbReference type="PANTHER" id="PTHR11715:SF3">
    <property type="entry name" value="GLYCINE CLEAVAGE SYSTEM H PROTEIN-RELATED"/>
    <property type="match status" value="1"/>
</dbReference>
<dbReference type="InterPro" id="IPR017453">
    <property type="entry name" value="GCV_H_sub"/>
</dbReference>
<dbReference type="InterPro" id="IPR002930">
    <property type="entry name" value="GCV_H"/>
</dbReference>
<dbReference type="GO" id="GO:0019464">
    <property type="term" value="P:glycine decarboxylation via glycine cleavage system"/>
    <property type="evidence" value="ECO:0007669"/>
    <property type="project" value="UniProtKB-UniRule"/>
</dbReference>
<name>A0A7V3VTZ4_UNCW3</name>
<dbReference type="GO" id="GO:0009249">
    <property type="term" value="P:protein lipoylation"/>
    <property type="evidence" value="ECO:0007669"/>
    <property type="project" value="TreeGrafter"/>
</dbReference>
<dbReference type="PROSITE" id="PS00189">
    <property type="entry name" value="LIPOYL"/>
    <property type="match status" value="1"/>
</dbReference>
<comment type="cofactor">
    <cofactor evidence="3">
        <name>(R)-lipoate</name>
        <dbReference type="ChEBI" id="CHEBI:83088"/>
    </cofactor>
    <text evidence="3">Binds 1 lipoyl cofactor covalently.</text>
</comment>
<dbReference type="InterPro" id="IPR033753">
    <property type="entry name" value="GCV_H/Fam206"/>
</dbReference>
<evidence type="ECO:0000256" key="3">
    <source>
        <dbReference type="HAMAP-Rule" id="MF_00272"/>
    </source>
</evidence>